<evidence type="ECO:0000313" key="3">
    <source>
        <dbReference type="EMBL" id="KHL24745.1"/>
    </source>
</evidence>
<dbReference type="STRING" id="1572751.PK98_12535"/>
<dbReference type="Proteomes" id="UP000030988">
    <property type="component" value="Unassembled WGS sequence"/>
</dbReference>
<organism evidence="3 4">
    <name type="scientific">Croceibacterium mercuriale</name>
    <dbReference type="NCBI Taxonomy" id="1572751"/>
    <lineage>
        <taxon>Bacteria</taxon>
        <taxon>Pseudomonadati</taxon>
        <taxon>Pseudomonadota</taxon>
        <taxon>Alphaproteobacteria</taxon>
        <taxon>Sphingomonadales</taxon>
        <taxon>Erythrobacteraceae</taxon>
        <taxon>Croceibacterium</taxon>
    </lineage>
</organism>
<evidence type="ECO:0000256" key="1">
    <source>
        <dbReference type="ARBA" id="ARBA00038310"/>
    </source>
</evidence>
<dbReference type="InterPro" id="IPR032466">
    <property type="entry name" value="Metal_Hydrolase"/>
</dbReference>
<gene>
    <name evidence="3" type="ORF">PK98_12535</name>
</gene>
<reference evidence="3 4" key="1">
    <citation type="submission" date="2014-11" db="EMBL/GenBank/DDBJ databases">
        <title>Draft genome sequence of Kirrobacter mercurialis.</title>
        <authorList>
            <person name="Coil D.A."/>
            <person name="Eisen J.A."/>
        </authorList>
    </citation>
    <scope>NUCLEOTIDE SEQUENCE [LARGE SCALE GENOMIC DNA]</scope>
    <source>
        <strain evidence="3 4">Coronado</strain>
    </source>
</reference>
<protein>
    <submittedName>
        <fullName evidence="3">Amidohydrolase</fullName>
    </submittedName>
</protein>
<proteinExistence type="inferred from homology"/>
<dbReference type="SUPFAM" id="SSF51556">
    <property type="entry name" value="Metallo-dependent hydrolases"/>
    <property type="match status" value="1"/>
</dbReference>
<dbReference type="Pfam" id="PF04909">
    <property type="entry name" value="Amidohydro_2"/>
    <property type="match status" value="1"/>
</dbReference>
<feature type="domain" description="Amidohydrolase-related" evidence="2">
    <location>
        <begin position="6"/>
        <end position="297"/>
    </location>
</feature>
<accession>A0A0B2BY57</accession>
<dbReference type="AlphaFoldDB" id="A0A0B2BY57"/>
<dbReference type="GO" id="GO:0016787">
    <property type="term" value="F:hydrolase activity"/>
    <property type="evidence" value="ECO:0007669"/>
    <property type="project" value="UniProtKB-KW"/>
</dbReference>
<sequence>MRVPFVDAHIHLWQLDRLHYPWLMPPFADDGPNGSVEAIARHYAPADYLADLDGWNLAGSVHVDAGADAVHAVEETEWLEGLAAGTGVPTGIVAYAPLHDPAVGNLLARQAGHRRVRGIRQIVNWHADPRRSYTPQDWTRDPQWQAGYALLARHGLRFDLQCYPAQMPGMAEVAARNPDVPVIINHMGMPVLGDPDGMADWRTGMAALAAQPHVAVKLSGLGFVDRHWTPDALRPLLLEAIDLFGTHRCMFASDTPTDKLFAPLGTYLEFYESITDTLSDDERRDLWGRNANRIYGLGLTI</sequence>
<comment type="similarity">
    <text evidence="1">Belongs to the metallo-dependent hydrolases superfamily.</text>
</comment>
<evidence type="ECO:0000259" key="2">
    <source>
        <dbReference type="Pfam" id="PF04909"/>
    </source>
</evidence>
<evidence type="ECO:0000313" key="4">
    <source>
        <dbReference type="Proteomes" id="UP000030988"/>
    </source>
</evidence>
<name>A0A0B2BY57_9SPHN</name>
<dbReference type="EMBL" id="JTDN01000002">
    <property type="protein sequence ID" value="KHL24745.1"/>
    <property type="molecule type" value="Genomic_DNA"/>
</dbReference>
<keyword evidence="3" id="KW-0378">Hydrolase</keyword>
<dbReference type="InterPro" id="IPR006680">
    <property type="entry name" value="Amidohydro-rel"/>
</dbReference>
<dbReference type="Gene3D" id="3.20.20.140">
    <property type="entry name" value="Metal-dependent hydrolases"/>
    <property type="match status" value="1"/>
</dbReference>
<keyword evidence="4" id="KW-1185">Reference proteome</keyword>
<dbReference type="OrthoDB" id="9787654at2"/>
<dbReference type="PANTHER" id="PTHR43569">
    <property type="entry name" value="AMIDOHYDROLASE"/>
    <property type="match status" value="1"/>
</dbReference>
<dbReference type="RefSeq" id="WP_039097199.1">
    <property type="nucleotide sequence ID" value="NZ_JTDN01000002.1"/>
</dbReference>
<dbReference type="PANTHER" id="PTHR43569:SF1">
    <property type="entry name" value="BLL3371 PROTEIN"/>
    <property type="match status" value="1"/>
</dbReference>
<dbReference type="InterPro" id="IPR052350">
    <property type="entry name" value="Metallo-dep_Lactonases"/>
</dbReference>
<comment type="caution">
    <text evidence="3">The sequence shown here is derived from an EMBL/GenBank/DDBJ whole genome shotgun (WGS) entry which is preliminary data.</text>
</comment>